<reference evidence="1" key="1">
    <citation type="submission" date="2018-05" db="EMBL/GenBank/DDBJ databases">
        <authorList>
            <person name="Lanie J.A."/>
            <person name="Ng W.-L."/>
            <person name="Kazmierczak K.M."/>
            <person name="Andrzejewski T.M."/>
            <person name="Davidsen T.M."/>
            <person name="Wayne K.J."/>
            <person name="Tettelin H."/>
            <person name="Glass J.I."/>
            <person name="Rusch D."/>
            <person name="Podicherti R."/>
            <person name="Tsui H.-C.T."/>
            <person name="Winkler M.E."/>
        </authorList>
    </citation>
    <scope>NUCLEOTIDE SEQUENCE</scope>
</reference>
<feature type="non-terminal residue" evidence="1">
    <location>
        <position position="33"/>
    </location>
</feature>
<gene>
    <name evidence="1" type="ORF">METZ01_LOCUS269612</name>
</gene>
<proteinExistence type="predicted"/>
<sequence>MIELREDGQRMMNGNLDFTYTVNASLHSECGDT</sequence>
<protein>
    <submittedName>
        <fullName evidence="1">Uncharacterized protein</fullName>
    </submittedName>
</protein>
<name>A0A382JXW7_9ZZZZ</name>
<dbReference type="AlphaFoldDB" id="A0A382JXW7"/>
<dbReference type="EMBL" id="UINC01077028">
    <property type="protein sequence ID" value="SVC16758.1"/>
    <property type="molecule type" value="Genomic_DNA"/>
</dbReference>
<organism evidence="1">
    <name type="scientific">marine metagenome</name>
    <dbReference type="NCBI Taxonomy" id="408172"/>
    <lineage>
        <taxon>unclassified sequences</taxon>
        <taxon>metagenomes</taxon>
        <taxon>ecological metagenomes</taxon>
    </lineage>
</organism>
<evidence type="ECO:0000313" key="1">
    <source>
        <dbReference type="EMBL" id="SVC16758.1"/>
    </source>
</evidence>
<accession>A0A382JXW7</accession>